<dbReference type="PROSITE" id="PS50006">
    <property type="entry name" value="FHA_DOMAIN"/>
    <property type="match status" value="1"/>
</dbReference>
<dbReference type="InterPro" id="IPR008984">
    <property type="entry name" value="SMAD_FHA_dom_sf"/>
</dbReference>
<dbReference type="SMART" id="SM00240">
    <property type="entry name" value="FHA"/>
    <property type="match status" value="1"/>
</dbReference>
<organism evidence="4 5">
    <name type="scientific">Georgenia yuyongxinii</name>
    <dbReference type="NCBI Taxonomy" id="2589797"/>
    <lineage>
        <taxon>Bacteria</taxon>
        <taxon>Bacillati</taxon>
        <taxon>Actinomycetota</taxon>
        <taxon>Actinomycetes</taxon>
        <taxon>Micrococcales</taxon>
        <taxon>Bogoriellaceae</taxon>
        <taxon>Georgenia</taxon>
    </lineage>
</organism>
<proteinExistence type="predicted"/>
<dbReference type="SUPFAM" id="SSF49879">
    <property type="entry name" value="SMAD/FHA domain"/>
    <property type="match status" value="1"/>
</dbReference>
<name>A0A552WPK3_9MICO</name>
<keyword evidence="1" id="KW-0597">Phosphoprotein</keyword>
<reference evidence="4 5" key="1">
    <citation type="submission" date="2019-07" db="EMBL/GenBank/DDBJ databases">
        <title>Georgenia wutianyii sp. nov. and Georgenia *** sp. nov. isolated from plateau pika (Ochotona curzoniae) in the Qinghai-Tibet plateau of China.</title>
        <authorList>
            <person name="Tian Z."/>
        </authorList>
    </citation>
    <scope>NUCLEOTIDE SEQUENCE [LARGE SCALE GENOMIC DNA]</scope>
    <source>
        <strain evidence="4 5">Z446</strain>
    </source>
</reference>
<evidence type="ECO:0000256" key="1">
    <source>
        <dbReference type="ARBA" id="ARBA00022553"/>
    </source>
</evidence>
<keyword evidence="5" id="KW-1185">Reference proteome</keyword>
<evidence type="ECO:0000313" key="5">
    <source>
        <dbReference type="Proteomes" id="UP000318693"/>
    </source>
</evidence>
<keyword evidence="2" id="KW-0472">Membrane</keyword>
<dbReference type="CDD" id="cd00060">
    <property type="entry name" value="FHA"/>
    <property type="match status" value="1"/>
</dbReference>
<dbReference type="RefSeq" id="WP_143418845.1">
    <property type="nucleotide sequence ID" value="NZ_VJXR01000037.1"/>
</dbReference>
<gene>
    <name evidence="4" type="ORF">FJ693_12480</name>
</gene>
<evidence type="ECO:0000259" key="3">
    <source>
        <dbReference type="PROSITE" id="PS50006"/>
    </source>
</evidence>
<evidence type="ECO:0000313" key="4">
    <source>
        <dbReference type="EMBL" id="TRW44721.1"/>
    </source>
</evidence>
<dbReference type="InterPro" id="IPR000253">
    <property type="entry name" value="FHA_dom"/>
</dbReference>
<feature type="transmembrane region" description="Helical" evidence="2">
    <location>
        <begin position="174"/>
        <end position="197"/>
    </location>
</feature>
<feature type="domain" description="FHA" evidence="3">
    <location>
        <begin position="22"/>
        <end position="82"/>
    </location>
</feature>
<protein>
    <submittedName>
        <fullName evidence="4">FHA domain-containing protein</fullName>
    </submittedName>
</protein>
<dbReference type="Proteomes" id="UP000318693">
    <property type="component" value="Unassembled WGS sequence"/>
</dbReference>
<dbReference type="AlphaFoldDB" id="A0A552WPK3"/>
<dbReference type="EMBL" id="VJXR01000037">
    <property type="protein sequence ID" value="TRW44721.1"/>
    <property type="molecule type" value="Genomic_DNA"/>
</dbReference>
<keyword evidence="2" id="KW-0812">Transmembrane</keyword>
<sequence length="274" mass="28858">MTQEAGTPSGAAFVDVLSWDPLRAGRILIPHDVVLGGAEPADLCFADPLLSPEHAAIRYRGGQVLIEDLASTAGTFVNGVAVRDSQELRTGDVITLGEVRLRFGADAASTPASPELAPTVIADSPVTEDPLAPFDTGPVTSGVMAPGEYADLVVRRREELLAEMATTRRHGRRLIWVGAGLVAVGGLVFLAGVLGFLQVTGGVLDRFGRPPDIFGWELPGGVLSGHVGWAVAGLGLLCIALGVALHLLAGWRRRRLDREVPVPPSAWLVRGKLH</sequence>
<keyword evidence="2" id="KW-1133">Transmembrane helix</keyword>
<evidence type="ECO:0000256" key="2">
    <source>
        <dbReference type="SAM" id="Phobius"/>
    </source>
</evidence>
<comment type="caution">
    <text evidence="4">The sequence shown here is derived from an EMBL/GenBank/DDBJ whole genome shotgun (WGS) entry which is preliminary data.</text>
</comment>
<dbReference type="Pfam" id="PF00498">
    <property type="entry name" value="FHA"/>
    <property type="match status" value="1"/>
</dbReference>
<accession>A0A552WPK3</accession>
<dbReference type="Gene3D" id="2.60.200.20">
    <property type="match status" value="1"/>
</dbReference>
<feature type="transmembrane region" description="Helical" evidence="2">
    <location>
        <begin position="227"/>
        <end position="249"/>
    </location>
</feature>